<dbReference type="Proteomes" id="UP000593567">
    <property type="component" value="Unassembled WGS sequence"/>
</dbReference>
<evidence type="ECO:0000313" key="3">
    <source>
        <dbReference type="Proteomes" id="UP000593567"/>
    </source>
</evidence>
<name>A0A7J7JD67_BUGNE</name>
<feature type="compositionally biased region" description="Low complexity" evidence="1">
    <location>
        <begin position="178"/>
        <end position="200"/>
    </location>
</feature>
<comment type="caution">
    <text evidence="2">The sequence shown here is derived from an EMBL/GenBank/DDBJ whole genome shotgun (WGS) entry which is preliminary data.</text>
</comment>
<accession>A0A7J7JD67</accession>
<keyword evidence="3" id="KW-1185">Reference proteome</keyword>
<feature type="region of interest" description="Disordered" evidence="1">
    <location>
        <begin position="298"/>
        <end position="320"/>
    </location>
</feature>
<gene>
    <name evidence="2" type="ORF">EB796_018098</name>
</gene>
<evidence type="ECO:0000256" key="1">
    <source>
        <dbReference type="SAM" id="MobiDB-lite"/>
    </source>
</evidence>
<protein>
    <submittedName>
        <fullName evidence="2">Uncharacterized protein</fullName>
    </submittedName>
</protein>
<evidence type="ECO:0000313" key="2">
    <source>
        <dbReference type="EMBL" id="KAF6023594.1"/>
    </source>
</evidence>
<organism evidence="2 3">
    <name type="scientific">Bugula neritina</name>
    <name type="common">Brown bryozoan</name>
    <name type="synonym">Sertularia neritina</name>
    <dbReference type="NCBI Taxonomy" id="10212"/>
    <lineage>
        <taxon>Eukaryota</taxon>
        <taxon>Metazoa</taxon>
        <taxon>Spiralia</taxon>
        <taxon>Lophotrochozoa</taxon>
        <taxon>Bryozoa</taxon>
        <taxon>Gymnolaemata</taxon>
        <taxon>Cheilostomatida</taxon>
        <taxon>Flustrina</taxon>
        <taxon>Buguloidea</taxon>
        <taxon>Bugulidae</taxon>
        <taxon>Bugula</taxon>
    </lineage>
</organism>
<dbReference type="AlphaFoldDB" id="A0A7J7JD67"/>
<feature type="compositionally biased region" description="Basic residues" evidence="1">
    <location>
        <begin position="311"/>
        <end position="320"/>
    </location>
</feature>
<proteinExistence type="predicted"/>
<dbReference type="EMBL" id="VXIV02002691">
    <property type="protein sequence ID" value="KAF6023594.1"/>
    <property type="molecule type" value="Genomic_DNA"/>
</dbReference>
<reference evidence="2" key="1">
    <citation type="submission" date="2020-06" db="EMBL/GenBank/DDBJ databases">
        <title>Draft genome of Bugula neritina, a colonial animal packing powerful symbionts and potential medicines.</title>
        <authorList>
            <person name="Rayko M."/>
        </authorList>
    </citation>
    <scope>NUCLEOTIDE SEQUENCE [LARGE SCALE GENOMIC DNA]</scope>
    <source>
        <strain evidence="2">Kwan_BN1</strain>
    </source>
</reference>
<feature type="region of interest" description="Disordered" evidence="1">
    <location>
        <begin position="175"/>
        <end position="210"/>
    </location>
</feature>
<sequence>MCTPQYTSTMSTPQYTSTMCTPQYTSTMYTLEYTSTMCTPQYTSTMSTPQYTSTMCTPQYTSTMYTLEYTSTMCTPQYTSGVHSTIYFYSVHTTHSPALVPLPTTASVLTSARIAQPAPIFRPPGAPNINYGVNKTPITRYQQQTAWRAAVPEESALPSQNTDLANCREATWVPNSQSRASWSRRTTPASTPRATPMATPLATPHHSPPREGAYFPQSFTRRDHVKPPPGFSSRPQQLHDNTQATPKAFNAQMNPQSIPQNFNSEVSYGSQMEFGFQPVTPSPWGGGDQREALDLDTNFPSLSIHPSPGKGRGRGRFARM</sequence>